<keyword evidence="3" id="KW-1185">Reference proteome</keyword>
<sequence>MKLSVLPVALALVASSSAAIERRPPPNNITPHLVDGWLWKDPFPAAQEAGLQPTCEVTKHFWALEYTLHDLVEKPPYGLKPWAGALKKFFSQREYPGSWSGYDKHGYDRALLKMDYTEVPLAVRKWIEEQDRTGGEGKGLFGVFTKPEEGNDKVGNVVETPEGEVDRSEDENKVVIFAPGGIYHTLPLWVAESSECPDQLLDLSKYKPTPENGNVVGWPDHKRPGIDHKAEFRVVAKVLGEKAAAAAAPEATADDGSKAEL</sequence>
<name>A0A086TBX4_HAPC1</name>
<proteinExistence type="predicted"/>
<feature type="chain" id="PRO_5001815508" evidence="1">
    <location>
        <begin position="19"/>
        <end position="261"/>
    </location>
</feature>
<accession>A0A086TBX4</accession>
<keyword evidence="1" id="KW-0732">Signal</keyword>
<dbReference type="EMBL" id="JPKY01000015">
    <property type="protein sequence ID" value="KFH46856.1"/>
    <property type="molecule type" value="Genomic_DNA"/>
</dbReference>
<comment type="caution">
    <text evidence="2">The sequence shown here is derived from an EMBL/GenBank/DDBJ whole genome shotgun (WGS) entry which is preliminary data.</text>
</comment>
<reference evidence="3" key="1">
    <citation type="journal article" date="2014" name="Genome Announc.">
        <title>Genome sequence and annotation of Acremonium chrysogenum, producer of the beta-lactam antibiotic cephalosporin C.</title>
        <authorList>
            <person name="Terfehr D."/>
            <person name="Dahlmann T.A."/>
            <person name="Specht T."/>
            <person name="Zadra I."/>
            <person name="Kuernsteiner H."/>
            <person name="Kueck U."/>
        </authorList>
    </citation>
    <scope>NUCLEOTIDE SEQUENCE [LARGE SCALE GENOMIC DNA]</scope>
    <source>
        <strain evidence="3">ATCC 11550 / CBS 779.69 / DSM 880 / IAM 14645 / JCM 23072 / IMI 49137</strain>
    </source>
</reference>
<organism evidence="2 3">
    <name type="scientific">Hapsidospora chrysogenum (strain ATCC 11550 / CBS 779.69 / DSM 880 / IAM 14645 / JCM 23072 / IMI 49137)</name>
    <name type="common">Acremonium chrysogenum</name>
    <dbReference type="NCBI Taxonomy" id="857340"/>
    <lineage>
        <taxon>Eukaryota</taxon>
        <taxon>Fungi</taxon>
        <taxon>Dikarya</taxon>
        <taxon>Ascomycota</taxon>
        <taxon>Pezizomycotina</taxon>
        <taxon>Sordariomycetes</taxon>
        <taxon>Hypocreomycetidae</taxon>
        <taxon>Hypocreales</taxon>
        <taxon>Bionectriaceae</taxon>
        <taxon>Hapsidospora</taxon>
    </lineage>
</organism>
<protein>
    <submittedName>
        <fullName evidence="2">Uncharacterized protein</fullName>
    </submittedName>
</protein>
<evidence type="ECO:0000313" key="3">
    <source>
        <dbReference type="Proteomes" id="UP000029964"/>
    </source>
</evidence>
<dbReference type="AlphaFoldDB" id="A0A086TBX4"/>
<dbReference type="OrthoDB" id="4359806at2759"/>
<gene>
    <name evidence="2" type="ORF">ACRE_023440</name>
</gene>
<evidence type="ECO:0000256" key="1">
    <source>
        <dbReference type="SAM" id="SignalP"/>
    </source>
</evidence>
<dbReference type="HOGENOM" id="CLU_067171_1_0_1"/>
<dbReference type="Proteomes" id="UP000029964">
    <property type="component" value="Unassembled WGS sequence"/>
</dbReference>
<evidence type="ECO:0000313" key="2">
    <source>
        <dbReference type="EMBL" id="KFH46856.1"/>
    </source>
</evidence>
<feature type="signal peptide" evidence="1">
    <location>
        <begin position="1"/>
        <end position="18"/>
    </location>
</feature>